<dbReference type="Gene3D" id="1.20.5.50">
    <property type="match status" value="1"/>
</dbReference>
<evidence type="ECO:0000256" key="9">
    <source>
        <dbReference type="ARBA" id="ARBA00033158"/>
    </source>
</evidence>
<accession>E7C3J7</accession>
<evidence type="ECO:0000313" key="10">
    <source>
        <dbReference type="EMBL" id="ADI22021.1"/>
    </source>
</evidence>
<dbReference type="EMBL" id="GU567972">
    <property type="protein sequence ID" value="ADI22021.1"/>
    <property type="molecule type" value="Genomic_DNA"/>
</dbReference>
<reference evidence="10" key="1">
    <citation type="submission" date="2010-01" db="EMBL/GenBank/DDBJ databases">
        <title>Genome fragments of uncultured bacteria from the North Pacific subtropical Gyre.</title>
        <authorList>
            <person name="Pham V.D."/>
            <person name="Delong E.F."/>
        </authorList>
    </citation>
    <scope>NUCLEOTIDE SEQUENCE</scope>
</reference>
<keyword evidence="6" id="KW-0131">Cell cycle</keyword>
<dbReference type="InterPro" id="IPR036192">
    <property type="entry name" value="Cell_div_ZapA-like_sf"/>
</dbReference>
<dbReference type="PANTHER" id="PTHR34981:SF1">
    <property type="entry name" value="CELL DIVISION PROTEIN ZAPA"/>
    <property type="match status" value="1"/>
</dbReference>
<comment type="function">
    <text evidence="7">Activator of cell division through the inhibition of FtsZ GTPase activity, therefore promoting FtsZ assembly into bundles of protofilaments necessary for the formation of the division Z ring. It is recruited early at mid-cell but it is not essential for cell division.</text>
</comment>
<dbReference type="AlphaFoldDB" id="E7C3J7"/>
<dbReference type="GO" id="GO:0005829">
    <property type="term" value="C:cytosol"/>
    <property type="evidence" value="ECO:0007669"/>
    <property type="project" value="TreeGrafter"/>
</dbReference>
<evidence type="ECO:0000256" key="3">
    <source>
        <dbReference type="ARBA" id="ARBA00022490"/>
    </source>
</evidence>
<dbReference type="Gene3D" id="3.30.160.880">
    <property type="entry name" value="Cell division protein ZapA protomer, N-terminal domain"/>
    <property type="match status" value="1"/>
</dbReference>
<name>E7C3J7_9BACT</name>
<evidence type="ECO:0000256" key="5">
    <source>
        <dbReference type="ARBA" id="ARBA00023210"/>
    </source>
</evidence>
<keyword evidence="5" id="KW-0717">Septation</keyword>
<dbReference type="PANTHER" id="PTHR34981">
    <property type="entry name" value="CELL DIVISION PROTEIN ZAPA"/>
    <property type="match status" value="1"/>
</dbReference>
<dbReference type="GO" id="GO:0043093">
    <property type="term" value="P:FtsZ-dependent cytokinesis"/>
    <property type="evidence" value="ECO:0007669"/>
    <property type="project" value="TreeGrafter"/>
</dbReference>
<dbReference type="SUPFAM" id="SSF102829">
    <property type="entry name" value="Cell division protein ZapA-like"/>
    <property type="match status" value="1"/>
</dbReference>
<dbReference type="GO" id="GO:0030428">
    <property type="term" value="C:cell septum"/>
    <property type="evidence" value="ECO:0007669"/>
    <property type="project" value="TreeGrafter"/>
</dbReference>
<dbReference type="Pfam" id="PF05164">
    <property type="entry name" value="ZapA"/>
    <property type="match status" value="1"/>
</dbReference>
<evidence type="ECO:0000256" key="7">
    <source>
        <dbReference type="ARBA" id="ARBA00024910"/>
    </source>
</evidence>
<evidence type="ECO:0000256" key="2">
    <source>
        <dbReference type="ARBA" id="ARBA00015195"/>
    </source>
</evidence>
<organism evidence="10">
    <name type="scientific">uncultured myxobacterium HF0200_01L06</name>
    <dbReference type="NCBI Taxonomy" id="723556"/>
    <lineage>
        <taxon>Bacteria</taxon>
        <taxon>Pseudomonadati</taxon>
        <taxon>Myxococcota</taxon>
        <taxon>Myxococcia</taxon>
        <taxon>Myxococcales</taxon>
        <taxon>environmental samples</taxon>
    </lineage>
</organism>
<evidence type="ECO:0000256" key="8">
    <source>
        <dbReference type="ARBA" id="ARBA00026068"/>
    </source>
</evidence>
<keyword evidence="3" id="KW-0963">Cytoplasm</keyword>
<sequence length="107" mass="11827">MTEKKTVSVRVGGRNYRLRSDANERWLQGVAEYVDESMGRIESRTGTVDSLDVAVLTALNIARELIELRENGPDRSSQAKVSSDRIASLIDRVESVLTSDEATASRT</sequence>
<dbReference type="GO" id="GO:0000917">
    <property type="term" value="P:division septum assembly"/>
    <property type="evidence" value="ECO:0007669"/>
    <property type="project" value="UniProtKB-KW"/>
</dbReference>
<protein>
    <recommendedName>
        <fullName evidence="2">Cell division protein ZapA</fullName>
    </recommendedName>
    <alternativeName>
        <fullName evidence="9">Z ring-associated protein ZapA</fullName>
    </alternativeName>
</protein>
<comment type="subunit">
    <text evidence="8">Homodimer. Interacts with FtsZ.</text>
</comment>
<evidence type="ECO:0000256" key="4">
    <source>
        <dbReference type="ARBA" id="ARBA00022618"/>
    </source>
</evidence>
<dbReference type="GO" id="GO:0000921">
    <property type="term" value="P:septin ring assembly"/>
    <property type="evidence" value="ECO:0007669"/>
    <property type="project" value="TreeGrafter"/>
</dbReference>
<proteinExistence type="predicted"/>
<evidence type="ECO:0000256" key="1">
    <source>
        <dbReference type="ARBA" id="ARBA00004496"/>
    </source>
</evidence>
<dbReference type="InterPro" id="IPR042233">
    <property type="entry name" value="Cell_div_ZapA_N"/>
</dbReference>
<dbReference type="GO" id="GO:0032153">
    <property type="term" value="C:cell division site"/>
    <property type="evidence" value="ECO:0007669"/>
    <property type="project" value="TreeGrafter"/>
</dbReference>
<dbReference type="InterPro" id="IPR007838">
    <property type="entry name" value="Cell_div_ZapA-like"/>
</dbReference>
<keyword evidence="4" id="KW-0132">Cell division</keyword>
<comment type="subcellular location">
    <subcellularLocation>
        <location evidence="1">Cytoplasm</location>
    </subcellularLocation>
</comment>
<evidence type="ECO:0000256" key="6">
    <source>
        <dbReference type="ARBA" id="ARBA00023306"/>
    </source>
</evidence>